<proteinExistence type="predicted"/>
<sequence length="365" mass="39327">MRIGYVAETLPPDVLGDSPSADQRLRHLRSAGHAVQLIRPRRPGEPPRRDADEWCCGLTTPGALRSLWRDARMRPDIVHVATPGPLGWAALRAAHAEGIPASADFRIRASGPGWLRAALLSYLRRLHAMAAGSFVATAELARELDARGFERLFVLGRGVDTRLFSPTRRDAALREHWRASAAERVLLYVGPLTEEHNAGVALQMFARLGARRPGLRRVVVGDGPLRARLEREHPGVRFAGSLAGHALARHYASADVLLFPSLDDGCSHVVLEAQASGLAVAAFDRGAAARHVRDGVNGCLAATCDGLAGLEAFFDAATRALEASAPDGPLRTQARLAGCQADWGDVLRRFEQQLEQLAHARPAAA</sequence>
<dbReference type="Proteomes" id="UP001180825">
    <property type="component" value="Unassembled WGS sequence"/>
</dbReference>
<comment type="caution">
    <text evidence="2">The sequence shown here is derived from an EMBL/GenBank/DDBJ whole genome shotgun (WGS) entry which is preliminary data.</text>
</comment>
<dbReference type="PANTHER" id="PTHR45947:SF3">
    <property type="entry name" value="SULFOQUINOVOSYL TRANSFERASE SQD2"/>
    <property type="match status" value="1"/>
</dbReference>
<evidence type="ECO:0000259" key="1">
    <source>
        <dbReference type="Pfam" id="PF13439"/>
    </source>
</evidence>
<protein>
    <submittedName>
        <fullName evidence="2">Glycosyltransferase involved in cell wall biosynthesis</fullName>
    </submittedName>
</protein>
<name>A0ABU2A426_9BURK</name>
<feature type="domain" description="Glycosyltransferase subfamily 4-like N-terminal" evidence="1">
    <location>
        <begin position="25"/>
        <end position="162"/>
    </location>
</feature>
<dbReference type="Pfam" id="PF13692">
    <property type="entry name" value="Glyco_trans_1_4"/>
    <property type="match status" value="1"/>
</dbReference>
<keyword evidence="3" id="KW-1185">Reference proteome</keyword>
<dbReference type="InterPro" id="IPR028098">
    <property type="entry name" value="Glyco_trans_4-like_N"/>
</dbReference>
<accession>A0ABU2A426</accession>
<dbReference type="RefSeq" id="WP_310324187.1">
    <property type="nucleotide sequence ID" value="NZ_JAVDXV010000001.1"/>
</dbReference>
<evidence type="ECO:0000313" key="2">
    <source>
        <dbReference type="EMBL" id="MDR7331272.1"/>
    </source>
</evidence>
<evidence type="ECO:0000313" key="3">
    <source>
        <dbReference type="Proteomes" id="UP001180825"/>
    </source>
</evidence>
<organism evidence="2 3">
    <name type="scientific">Roseateles asaccharophilus</name>
    <dbReference type="NCBI Taxonomy" id="582607"/>
    <lineage>
        <taxon>Bacteria</taxon>
        <taxon>Pseudomonadati</taxon>
        <taxon>Pseudomonadota</taxon>
        <taxon>Betaproteobacteria</taxon>
        <taxon>Burkholderiales</taxon>
        <taxon>Sphaerotilaceae</taxon>
        <taxon>Roseateles</taxon>
    </lineage>
</organism>
<reference evidence="2 3" key="1">
    <citation type="submission" date="2023-07" db="EMBL/GenBank/DDBJ databases">
        <title>Sorghum-associated microbial communities from plants grown in Nebraska, USA.</title>
        <authorList>
            <person name="Schachtman D."/>
        </authorList>
    </citation>
    <scope>NUCLEOTIDE SEQUENCE [LARGE SCALE GENOMIC DNA]</scope>
    <source>
        <strain evidence="2 3">BE316</strain>
    </source>
</reference>
<dbReference type="Gene3D" id="3.40.50.2000">
    <property type="entry name" value="Glycogen Phosphorylase B"/>
    <property type="match status" value="2"/>
</dbReference>
<dbReference type="Pfam" id="PF13439">
    <property type="entry name" value="Glyco_transf_4"/>
    <property type="match status" value="1"/>
</dbReference>
<dbReference type="SUPFAM" id="SSF53756">
    <property type="entry name" value="UDP-Glycosyltransferase/glycogen phosphorylase"/>
    <property type="match status" value="1"/>
</dbReference>
<gene>
    <name evidence="2" type="ORF">J2X21_000384</name>
</gene>
<dbReference type="PANTHER" id="PTHR45947">
    <property type="entry name" value="SULFOQUINOVOSYL TRANSFERASE SQD2"/>
    <property type="match status" value="1"/>
</dbReference>
<dbReference type="EMBL" id="JAVDXV010000001">
    <property type="protein sequence ID" value="MDR7331272.1"/>
    <property type="molecule type" value="Genomic_DNA"/>
</dbReference>
<dbReference type="InterPro" id="IPR050194">
    <property type="entry name" value="Glycosyltransferase_grp1"/>
</dbReference>